<keyword evidence="4" id="KW-0904">Protein phosphatase</keyword>
<name>A0A1V0S9L9_9VIRU</name>
<dbReference type="PANTHER" id="PTHR45961">
    <property type="entry name" value="IP21249P"/>
    <property type="match status" value="1"/>
</dbReference>
<evidence type="ECO:0000256" key="4">
    <source>
        <dbReference type="ARBA" id="ARBA00022912"/>
    </source>
</evidence>
<evidence type="ECO:0000259" key="5">
    <source>
        <dbReference type="PROSITE" id="PS50054"/>
    </source>
</evidence>
<dbReference type="InterPro" id="IPR020420">
    <property type="entry name" value="Atypical_DUSP_subfamB"/>
</dbReference>
<evidence type="ECO:0000313" key="7">
    <source>
        <dbReference type="EMBL" id="ARF08391.1"/>
    </source>
</evidence>
<dbReference type="EMBL" id="KY684083">
    <property type="protein sequence ID" value="ARF08391.1"/>
    <property type="molecule type" value="Genomic_DNA"/>
</dbReference>
<dbReference type="InterPro" id="IPR020422">
    <property type="entry name" value="TYR_PHOSPHATASE_DUAL_dom"/>
</dbReference>
<dbReference type="PRINTS" id="PR01910">
    <property type="entry name" value="ADSPHPHTASEB"/>
</dbReference>
<dbReference type="Gene3D" id="3.90.190.10">
    <property type="entry name" value="Protein tyrosine phosphatase superfamily"/>
    <property type="match status" value="1"/>
</dbReference>
<comment type="similarity">
    <text evidence="1">Belongs to the protein-tyrosine phosphatase family. Non-receptor class dual specificity subfamily.</text>
</comment>
<feature type="domain" description="Tyrosine specific protein phosphatases" evidence="6">
    <location>
        <begin position="63"/>
        <end position="120"/>
    </location>
</feature>
<sequence length="144" mass="17005">MNEIIKNLYLTDFERATNFQILTEHKVNLVINCTRECIHKKKCENVDYIKIDIDDDPSYDIFSHFDKITDTIHQYLNNNKVVLVHCKYGKSRSVSMIIAYLIKYKNMNFENSLDLVKQKRKSACPNSGFVQQLNKFSEKYQLPT</sequence>
<evidence type="ECO:0000256" key="2">
    <source>
        <dbReference type="ARBA" id="ARBA00013081"/>
    </source>
</evidence>
<evidence type="ECO:0000259" key="6">
    <source>
        <dbReference type="PROSITE" id="PS50056"/>
    </source>
</evidence>
<accession>A0A1V0S9L9</accession>
<keyword evidence="3" id="KW-0378">Hydrolase</keyword>
<dbReference type="EC" id="3.1.3.16" evidence="2"/>
<organism evidence="7">
    <name type="scientific">Catovirus CTV1</name>
    <dbReference type="NCBI Taxonomy" id="1977631"/>
    <lineage>
        <taxon>Viruses</taxon>
        <taxon>Varidnaviria</taxon>
        <taxon>Bamfordvirae</taxon>
        <taxon>Nucleocytoviricota</taxon>
        <taxon>Megaviricetes</taxon>
        <taxon>Imitervirales</taxon>
        <taxon>Mimiviridae</taxon>
        <taxon>Klosneuvirinae</taxon>
        <taxon>Catovirus</taxon>
    </lineage>
</organism>
<proteinExistence type="inferred from homology"/>
<gene>
    <name evidence="7" type="ORF">Catovirus_1_441</name>
</gene>
<dbReference type="SMART" id="SM00195">
    <property type="entry name" value="DSPc"/>
    <property type="match status" value="1"/>
</dbReference>
<dbReference type="PROSITE" id="PS50054">
    <property type="entry name" value="TYR_PHOSPHATASE_DUAL"/>
    <property type="match status" value="1"/>
</dbReference>
<dbReference type="GO" id="GO:0004722">
    <property type="term" value="F:protein serine/threonine phosphatase activity"/>
    <property type="evidence" value="ECO:0007669"/>
    <property type="project" value="UniProtKB-EC"/>
</dbReference>
<evidence type="ECO:0000256" key="3">
    <source>
        <dbReference type="ARBA" id="ARBA00022801"/>
    </source>
</evidence>
<dbReference type="CDD" id="cd14498">
    <property type="entry name" value="DSP"/>
    <property type="match status" value="1"/>
</dbReference>
<dbReference type="InterPro" id="IPR000340">
    <property type="entry name" value="Dual-sp_phosphatase_cat-dom"/>
</dbReference>
<dbReference type="PROSITE" id="PS50056">
    <property type="entry name" value="TYR_PHOSPHATASE_2"/>
    <property type="match status" value="1"/>
</dbReference>
<dbReference type="InterPro" id="IPR000387">
    <property type="entry name" value="Tyr_Pase_dom"/>
</dbReference>
<dbReference type="InterPro" id="IPR029021">
    <property type="entry name" value="Prot-tyrosine_phosphatase-like"/>
</dbReference>
<protein>
    <recommendedName>
        <fullName evidence="2">protein-serine/threonine phosphatase</fullName>
        <ecNumber evidence="2">3.1.3.16</ecNumber>
    </recommendedName>
</protein>
<dbReference type="SUPFAM" id="SSF52799">
    <property type="entry name" value="(Phosphotyrosine protein) phosphatases II"/>
    <property type="match status" value="1"/>
</dbReference>
<dbReference type="InterPro" id="IPR052103">
    <property type="entry name" value="Dual_spec_Phospatases"/>
</dbReference>
<evidence type="ECO:0000256" key="1">
    <source>
        <dbReference type="ARBA" id="ARBA00008601"/>
    </source>
</evidence>
<feature type="domain" description="Tyrosine-protein phosphatase" evidence="5">
    <location>
        <begin position="1"/>
        <end position="142"/>
    </location>
</feature>
<dbReference type="Pfam" id="PF00782">
    <property type="entry name" value="DSPc"/>
    <property type="match status" value="1"/>
</dbReference>
<dbReference type="GO" id="GO:0017017">
    <property type="term" value="F:MAP kinase tyrosine/serine/threonine phosphatase activity"/>
    <property type="evidence" value="ECO:0007669"/>
    <property type="project" value="InterPro"/>
</dbReference>
<dbReference type="PANTHER" id="PTHR45961:SF6">
    <property type="entry name" value="IP21249P"/>
    <property type="match status" value="1"/>
</dbReference>
<reference evidence="7" key="1">
    <citation type="journal article" date="2017" name="Science">
        <title>Giant viruses with an expanded complement of translation system components.</title>
        <authorList>
            <person name="Schulz F."/>
            <person name="Yutin N."/>
            <person name="Ivanova N.N."/>
            <person name="Ortega D.R."/>
            <person name="Lee T.K."/>
            <person name="Vierheilig J."/>
            <person name="Daims H."/>
            <person name="Horn M."/>
            <person name="Wagner M."/>
            <person name="Jensen G.J."/>
            <person name="Kyrpides N.C."/>
            <person name="Koonin E.V."/>
            <person name="Woyke T."/>
        </authorList>
    </citation>
    <scope>NUCLEOTIDE SEQUENCE</scope>
    <source>
        <strain evidence="7">CTV1</strain>
    </source>
</reference>